<dbReference type="InterPro" id="IPR025631">
    <property type="entry name" value="Porin_10"/>
</dbReference>
<evidence type="ECO:0000256" key="1">
    <source>
        <dbReference type="SAM" id="SignalP"/>
    </source>
</evidence>
<reference evidence="2 3" key="1">
    <citation type="journal article" date="2018" name="Nat. Biotechnol.">
        <title>A standardized bacterial taxonomy based on genome phylogeny substantially revises the tree of life.</title>
        <authorList>
            <person name="Parks D.H."/>
            <person name="Chuvochina M."/>
            <person name="Waite D.W."/>
            <person name="Rinke C."/>
            <person name="Skarshewski A."/>
            <person name="Chaumeil P.A."/>
            <person name="Hugenholtz P."/>
        </authorList>
    </citation>
    <scope>NUCLEOTIDE SEQUENCE [LARGE SCALE GENOMIC DNA]</scope>
    <source>
        <strain evidence="2">UBA9667</strain>
    </source>
</reference>
<dbReference type="Pfam" id="PF14121">
    <property type="entry name" value="Porin_10"/>
    <property type="match status" value="1"/>
</dbReference>
<comment type="caution">
    <text evidence="2">The sequence shown here is derived from an EMBL/GenBank/DDBJ whole genome shotgun (WGS) entry which is preliminary data.</text>
</comment>
<evidence type="ECO:0000313" key="2">
    <source>
        <dbReference type="EMBL" id="HCK24012.1"/>
    </source>
</evidence>
<dbReference type="EMBL" id="DPVG01000160">
    <property type="protein sequence ID" value="HCK24012.1"/>
    <property type="molecule type" value="Genomic_DNA"/>
</dbReference>
<protein>
    <recommendedName>
        <fullName evidence="4">Porin</fullName>
    </recommendedName>
</protein>
<gene>
    <name evidence="2" type="ORF">DHW31_04380</name>
</gene>
<feature type="chain" id="PRO_5017537759" description="Porin" evidence="1">
    <location>
        <begin position="22"/>
        <end position="671"/>
    </location>
</feature>
<proteinExistence type="predicted"/>
<dbReference type="Proteomes" id="UP000263098">
    <property type="component" value="Unassembled WGS sequence"/>
</dbReference>
<sequence length="671" mass="77642">MKRFLFTYILIGILAHTHLQAQTDQNSQFDQYGNQIDPAMRTQKDSSNVEVQSVPPKLYMWNVSEELGTVLPIQVDTLFHHFQNTNLVEGVKGHYNYLGNLGAPRLSRLFFERPQASESMFIDPFSSFYQNPWDFKFTNSNVPYTNLTYYKAGSKLDGEERFKSYFSVNVNKRLAFGFNIDYLYGRGLYNSQSTSLFNGGLFGSYIGDRYQAHLVYNNYYMKMAENGGITDDRYITAPEEMAEGKKEYEASSIPTNLEETWNRNKKFYVFLTHRYNLGFTKKASGVENDTVDRYVPVTSFIHTMKVERASHRFRSNSEPEDFYSNTYINTGSLVSNDSTTYFGIKNTFGIELMEGFNKYAKAGLTAYISHKYNRYNLMNSDSATVDKYNEQEVFIGGQLSKRQGNVLHYTINGEAGMLEKAIGQFKLKGDLDLNFRLWKDTVSFIARAAISNTLPAFYLRHYHSNHFYWDNEFDKEFRSRVEGELNIQRWRTNLKAGVENIKNYTYLNQNALPAQAGENIQVISATLNQDFKLGILHLDNEVTWQKTSNEKILPLPQLSLYHNLYIETKLAKKVLSVQLGADVRYFSKYKAPAYTPAIQQYHLQADDDQVDIGGYPIVNVYANLQLKRTRFFVMMYHVNQGMMSNANSFLSPHYPINPRMLKLGLSWNFYD</sequence>
<evidence type="ECO:0008006" key="4">
    <source>
        <dbReference type="Google" id="ProtNLM"/>
    </source>
</evidence>
<accession>A0A3D2SCM9</accession>
<dbReference type="AlphaFoldDB" id="A0A3D2SCM9"/>
<feature type="signal peptide" evidence="1">
    <location>
        <begin position="1"/>
        <end position="21"/>
    </location>
</feature>
<evidence type="ECO:0000313" key="3">
    <source>
        <dbReference type="Proteomes" id="UP000263098"/>
    </source>
</evidence>
<organism evidence="2 3">
    <name type="scientific">Bacteroides graminisolvens</name>
    <dbReference type="NCBI Taxonomy" id="477666"/>
    <lineage>
        <taxon>Bacteria</taxon>
        <taxon>Pseudomonadati</taxon>
        <taxon>Bacteroidota</taxon>
        <taxon>Bacteroidia</taxon>
        <taxon>Bacteroidales</taxon>
        <taxon>Bacteroidaceae</taxon>
        <taxon>Bacteroides</taxon>
    </lineage>
</organism>
<name>A0A3D2SCM9_9BACE</name>
<keyword evidence="1" id="KW-0732">Signal</keyword>